<proteinExistence type="predicted"/>
<accession>A0A9P6XEQ3</accession>
<comment type="subcellular location">
    <subcellularLocation>
        <location evidence="1">Membrane</location>
        <topology evidence="1">Multi-pass membrane protein</topology>
    </subcellularLocation>
</comment>
<feature type="region of interest" description="Disordered" evidence="6">
    <location>
        <begin position="1"/>
        <end position="36"/>
    </location>
</feature>
<evidence type="ECO:0000256" key="4">
    <source>
        <dbReference type="ARBA" id="ARBA00022989"/>
    </source>
</evidence>
<feature type="transmembrane region" description="Helical" evidence="7">
    <location>
        <begin position="465"/>
        <end position="486"/>
    </location>
</feature>
<feature type="transmembrane region" description="Helical" evidence="7">
    <location>
        <begin position="498"/>
        <end position="517"/>
    </location>
</feature>
<dbReference type="OrthoDB" id="2985014at2759"/>
<name>A0A9P6XEQ3_RHIOR</name>
<keyword evidence="5 7" id="KW-0472">Membrane</keyword>
<dbReference type="Pfam" id="PF07690">
    <property type="entry name" value="MFS_1"/>
    <property type="match status" value="1"/>
</dbReference>
<feature type="transmembrane region" description="Helical" evidence="7">
    <location>
        <begin position="224"/>
        <end position="244"/>
    </location>
</feature>
<protein>
    <recommendedName>
        <fullName evidence="8">Major facilitator superfamily (MFS) profile domain-containing protein</fullName>
    </recommendedName>
</protein>
<evidence type="ECO:0000259" key="8">
    <source>
        <dbReference type="PROSITE" id="PS50850"/>
    </source>
</evidence>
<dbReference type="PANTHER" id="PTHR43791:SF36">
    <property type="entry name" value="TRANSPORTER, PUTATIVE (AFU_ORTHOLOGUE AFUA_6G08340)-RELATED"/>
    <property type="match status" value="1"/>
</dbReference>
<evidence type="ECO:0000256" key="5">
    <source>
        <dbReference type="ARBA" id="ARBA00023136"/>
    </source>
</evidence>
<feature type="transmembrane region" description="Helical" evidence="7">
    <location>
        <begin position="411"/>
        <end position="429"/>
    </location>
</feature>
<feature type="transmembrane region" description="Helical" evidence="7">
    <location>
        <begin position="441"/>
        <end position="459"/>
    </location>
</feature>
<feature type="transmembrane region" description="Helical" evidence="7">
    <location>
        <begin position="529"/>
        <end position="551"/>
    </location>
</feature>
<feature type="transmembrane region" description="Helical" evidence="7">
    <location>
        <begin position="123"/>
        <end position="140"/>
    </location>
</feature>
<dbReference type="GO" id="GO:0016020">
    <property type="term" value="C:membrane"/>
    <property type="evidence" value="ECO:0007669"/>
    <property type="project" value="UniProtKB-SubCell"/>
</dbReference>
<feature type="compositionally biased region" description="Basic residues" evidence="6">
    <location>
        <begin position="10"/>
        <end position="29"/>
    </location>
</feature>
<dbReference type="FunFam" id="1.20.1250.20:FF:000013">
    <property type="entry name" value="MFS general substrate transporter"/>
    <property type="match status" value="1"/>
</dbReference>
<reference evidence="9" key="1">
    <citation type="journal article" date="2020" name="Microb. Genom.">
        <title>Genetic diversity of clinical and environmental Mucorales isolates obtained from an investigation of mucormycosis cases among solid organ transplant recipients.</title>
        <authorList>
            <person name="Nguyen M.H."/>
            <person name="Kaul D."/>
            <person name="Muto C."/>
            <person name="Cheng S.J."/>
            <person name="Richter R.A."/>
            <person name="Bruno V.M."/>
            <person name="Liu G."/>
            <person name="Beyhan S."/>
            <person name="Sundermann A.J."/>
            <person name="Mounaud S."/>
            <person name="Pasculle A.W."/>
            <person name="Nierman W.C."/>
            <person name="Driscoll E."/>
            <person name="Cumbie R."/>
            <person name="Clancy C.J."/>
            <person name="Dupont C.L."/>
        </authorList>
    </citation>
    <scope>NUCLEOTIDE SEQUENCE</scope>
    <source>
        <strain evidence="9">GL11</strain>
    </source>
</reference>
<evidence type="ECO:0000256" key="7">
    <source>
        <dbReference type="SAM" id="Phobius"/>
    </source>
</evidence>
<feature type="transmembrane region" description="Helical" evidence="7">
    <location>
        <begin position="164"/>
        <end position="182"/>
    </location>
</feature>
<gene>
    <name evidence="9" type="ORF">G6F64_003620</name>
</gene>
<evidence type="ECO:0000313" key="10">
    <source>
        <dbReference type="Proteomes" id="UP000716291"/>
    </source>
</evidence>
<organism evidence="9 10">
    <name type="scientific">Rhizopus oryzae</name>
    <name type="common">Mucormycosis agent</name>
    <name type="synonym">Rhizopus arrhizus var. delemar</name>
    <dbReference type="NCBI Taxonomy" id="64495"/>
    <lineage>
        <taxon>Eukaryota</taxon>
        <taxon>Fungi</taxon>
        <taxon>Fungi incertae sedis</taxon>
        <taxon>Mucoromycota</taxon>
        <taxon>Mucoromycotina</taxon>
        <taxon>Mucoromycetes</taxon>
        <taxon>Mucorales</taxon>
        <taxon>Mucorineae</taxon>
        <taxon>Rhizopodaceae</taxon>
        <taxon>Rhizopus</taxon>
    </lineage>
</organism>
<dbReference type="GO" id="GO:0022857">
    <property type="term" value="F:transmembrane transporter activity"/>
    <property type="evidence" value="ECO:0007669"/>
    <property type="project" value="InterPro"/>
</dbReference>
<feature type="domain" description="Major facilitator superfamily (MFS) profile" evidence="8">
    <location>
        <begin position="127"/>
        <end position="556"/>
    </location>
</feature>
<keyword evidence="4 7" id="KW-1133">Transmembrane helix</keyword>
<feature type="transmembrane region" description="Helical" evidence="7">
    <location>
        <begin position="287"/>
        <end position="309"/>
    </location>
</feature>
<feature type="transmembrane region" description="Helical" evidence="7">
    <location>
        <begin position="194"/>
        <end position="212"/>
    </location>
</feature>
<dbReference type="InterPro" id="IPR020846">
    <property type="entry name" value="MFS_dom"/>
</dbReference>
<dbReference type="InterPro" id="IPR036259">
    <property type="entry name" value="MFS_trans_sf"/>
</dbReference>
<evidence type="ECO:0000256" key="1">
    <source>
        <dbReference type="ARBA" id="ARBA00004141"/>
    </source>
</evidence>
<evidence type="ECO:0000256" key="3">
    <source>
        <dbReference type="ARBA" id="ARBA00022692"/>
    </source>
</evidence>
<dbReference type="SUPFAM" id="SSF103473">
    <property type="entry name" value="MFS general substrate transporter"/>
    <property type="match status" value="1"/>
</dbReference>
<dbReference type="Gene3D" id="1.20.1250.20">
    <property type="entry name" value="MFS general substrate transporter like domains"/>
    <property type="match status" value="2"/>
</dbReference>
<evidence type="ECO:0000256" key="6">
    <source>
        <dbReference type="SAM" id="MobiDB-lite"/>
    </source>
</evidence>
<dbReference type="PANTHER" id="PTHR43791">
    <property type="entry name" value="PERMEASE-RELATED"/>
    <property type="match status" value="1"/>
</dbReference>
<dbReference type="InterPro" id="IPR011701">
    <property type="entry name" value="MFS"/>
</dbReference>
<evidence type="ECO:0000256" key="2">
    <source>
        <dbReference type="ARBA" id="ARBA00022448"/>
    </source>
</evidence>
<evidence type="ECO:0000313" key="9">
    <source>
        <dbReference type="EMBL" id="KAG1311685.1"/>
    </source>
</evidence>
<dbReference type="EMBL" id="JAANQT010000361">
    <property type="protein sequence ID" value="KAG1311685.1"/>
    <property type="molecule type" value="Genomic_DNA"/>
</dbReference>
<keyword evidence="2" id="KW-0813">Transport</keyword>
<dbReference type="AlphaFoldDB" id="A0A9P6XEQ3"/>
<comment type="caution">
    <text evidence="9">The sequence shown here is derived from an EMBL/GenBank/DDBJ whole genome shotgun (WGS) entry which is preliminary data.</text>
</comment>
<keyword evidence="3 7" id="KW-0812">Transmembrane</keyword>
<feature type="transmembrane region" description="Helical" evidence="7">
    <location>
        <begin position="253"/>
        <end position="275"/>
    </location>
</feature>
<dbReference type="FunFam" id="1.20.1250.20:FF:000057">
    <property type="entry name" value="MFS general substrate transporter"/>
    <property type="match status" value="1"/>
</dbReference>
<sequence>MGGVSNINKAKGHSREKMRRMAKSIKKSNSRIQPSVTTTRVITKKKQKQLEKAIRHEKKLLAQKGLIDYEEDMKDVAVVDPGRQRVIAACIPSDDILQAAASGPGTTLGGPQQLIEKRLIQKIDLRLIPWLAVLYLLLSLDRNNIGNARLGTLEKDLNLVGNQYYTALTIFFAGYVIFHIPSNLMVKRLRPSRWISGTMILWGVCSLCQAFTHNAAGLIACRFFLGVFETGVGPSTPLFLSFWYQRNELATRVAIYFGSSTVAGAFAGAVAYGVLKDLDGVHDVAGWRWLFIVEAIPTIVLGFFSFIVLPDLPENAGRWLTEDEKQVAVQRTRNSGNTDNNPFDKKQFLAALIDYKVWLAGKNKRRKSKEVKINVPQVIIYIGLNIALASFSIFLPTIIRDMGFSSLKAQLLSIPPYVVACILVFVVSWNSDRTLQRAYHIIAVCCIGILGYIFLLASLNVGLRYTGAILVACGIYPIIPLTLSWVSNNQLGHTKRAVAIAMVSMIAQCFSMLGTQIYKTEDGPRYMKGHIICLVFLTLAALSAALLRFLLNRENKARDHMHGTSDGLDMTGLDFEGVYDKHPQFRYAL</sequence>
<feature type="transmembrane region" description="Helical" evidence="7">
    <location>
        <begin position="378"/>
        <end position="399"/>
    </location>
</feature>
<dbReference type="PROSITE" id="PS50850">
    <property type="entry name" value="MFS"/>
    <property type="match status" value="1"/>
</dbReference>
<dbReference type="Proteomes" id="UP000716291">
    <property type="component" value="Unassembled WGS sequence"/>
</dbReference>
<keyword evidence="10" id="KW-1185">Reference proteome</keyword>